<dbReference type="PANTHER" id="PTHR30576">
    <property type="entry name" value="COLANIC BIOSYNTHESIS UDP-GLUCOSE LIPID CARRIER TRANSFERASE"/>
    <property type="match status" value="1"/>
</dbReference>
<dbReference type="RefSeq" id="WP_104072733.1">
    <property type="nucleotide sequence ID" value="NZ_PRDS01000012.1"/>
</dbReference>
<keyword evidence="5" id="KW-1185">Reference proteome</keyword>
<dbReference type="AlphaFoldDB" id="A0A2S5JDH7"/>
<keyword evidence="4" id="KW-0808">Transferase</keyword>
<comment type="similarity">
    <text evidence="1">Belongs to the bacterial sugar transferase family.</text>
</comment>
<keyword evidence="2" id="KW-0270">Exopolysaccharide synthesis</keyword>
<dbReference type="EMBL" id="PRDS01000012">
    <property type="protein sequence ID" value="PPB79544.1"/>
    <property type="molecule type" value="Genomic_DNA"/>
</dbReference>
<gene>
    <name evidence="4" type="ORF">LV82_02826</name>
</gene>
<dbReference type="Pfam" id="PF02397">
    <property type="entry name" value="Bac_transf"/>
    <property type="match status" value="1"/>
</dbReference>
<organism evidence="4 5">
    <name type="scientific">Albidovulum inexpectatum</name>
    <dbReference type="NCBI Taxonomy" id="196587"/>
    <lineage>
        <taxon>Bacteria</taxon>
        <taxon>Pseudomonadati</taxon>
        <taxon>Pseudomonadota</taxon>
        <taxon>Alphaproteobacteria</taxon>
        <taxon>Rhodobacterales</taxon>
        <taxon>Paracoccaceae</taxon>
        <taxon>Albidovulum</taxon>
    </lineage>
</organism>
<evidence type="ECO:0000259" key="3">
    <source>
        <dbReference type="Pfam" id="PF02397"/>
    </source>
</evidence>
<name>A0A2S5JDH7_9RHOB</name>
<dbReference type="Proteomes" id="UP000239736">
    <property type="component" value="Unassembled WGS sequence"/>
</dbReference>
<proteinExistence type="inferred from homology"/>
<feature type="domain" description="Bacterial sugar transferase" evidence="3">
    <location>
        <begin position="5"/>
        <end position="199"/>
    </location>
</feature>
<dbReference type="GO" id="GO:0016780">
    <property type="term" value="F:phosphotransferase activity, for other substituted phosphate groups"/>
    <property type="evidence" value="ECO:0007669"/>
    <property type="project" value="TreeGrafter"/>
</dbReference>
<evidence type="ECO:0000313" key="5">
    <source>
        <dbReference type="Proteomes" id="UP000239736"/>
    </source>
</evidence>
<protein>
    <submittedName>
        <fullName evidence="4">Lipopolysaccharide/colanic/teichoic acid biosynthesis glycosyltransferase</fullName>
    </submittedName>
</protein>
<evidence type="ECO:0000313" key="4">
    <source>
        <dbReference type="EMBL" id="PPB79544.1"/>
    </source>
</evidence>
<dbReference type="InterPro" id="IPR003362">
    <property type="entry name" value="Bact_transf"/>
</dbReference>
<evidence type="ECO:0000256" key="2">
    <source>
        <dbReference type="ARBA" id="ARBA00023169"/>
    </source>
</evidence>
<dbReference type="PANTHER" id="PTHR30576:SF0">
    <property type="entry name" value="UNDECAPRENYL-PHOSPHATE N-ACETYLGALACTOSAMINYL 1-PHOSPHATE TRANSFERASE-RELATED"/>
    <property type="match status" value="1"/>
</dbReference>
<dbReference type="GO" id="GO:0000271">
    <property type="term" value="P:polysaccharide biosynthetic process"/>
    <property type="evidence" value="ECO:0007669"/>
    <property type="project" value="UniProtKB-KW"/>
</dbReference>
<reference evidence="4 5" key="1">
    <citation type="submission" date="2018-01" db="EMBL/GenBank/DDBJ databases">
        <title>Genomic Encyclopedia of Archaeal and Bacterial Type Strains, Phase II (KMG-II): from individual species to whole genera.</title>
        <authorList>
            <person name="Goeker M."/>
        </authorList>
    </citation>
    <scope>NUCLEOTIDE SEQUENCE [LARGE SCALE GENOMIC DNA]</scope>
    <source>
        <strain evidence="4 5">DSM 12048</strain>
    </source>
</reference>
<dbReference type="OrthoDB" id="9808602at2"/>
<accession>A0A2S5JDH7</accession>
<sequence length="204" mass="23125">MNWKKRVFDLTLATLLLAPIAFLSALVAMVLLVTQGRPILYGAERMQAPGRPFTLWKFRTMRPAPADAGVSGGDKADRITPVGRFLRRTRLDELPQLYNIFAGHMSFVGPRPPLRQYVEAFPELYARVLQCRPGVTGLASLVFHRHEEWLLSRCRTAEETDAVYRRLCIPRKARLDLIYAGHANICLDLVIIGRTACRIVARRV</sequence>
<evidence type="ECO:0000256" key="1">
    <source>
        <dbReference type="ARBA" id="ARBA00006464"/>
    </source>
</evidence>
<comment type="caution">
    <text evidence="4">The sequence shown here is derived from an EMBL/GenBank/DDBJ whole genome shotgun (WGS) entry which is preliminary data.</text>
</comment>